<dbReference type="InterPro" id="IPR023296">
    <property type="entry name" value="Glyco_hydro_beta-prop_sf"/>
</dbReference>
<dbReference type="InterPro" id="IPR006710">
    <property type="entry name" value="Glyco_hydro_43"/>
</dbReference>
<reference evidence="7" key="1">
    <citation type="submission" date="2022-07" db="EMBL/GenBank/DDBJ databases">
        <title>The genome of Lyophyllum shimeji provides insight into the initial evolution of ectomycorrhizal fungal genome.</title>
        <authorList>
            <person name="Kobayashi Y."/>
            <person name="Shibata T."/>
            <person name="Hirakawa H."/>
            <person name="Shigenobu S."/>
            <person name="Nishiyama T."/>
            <person name="Yamada A."/>
            <person name="Hasebe M."/>
            <person name="Kawaguchi M."/>
        </authorList>
    </citation>
    <scope>NUCLEOTIDE SEQUENCE</scope>
    <source>
        <strain evidence="7">AT787</strain>
    </source>
</reference>
<dbReference type="PANTHER" id="PTHR42812:SF15">
    <property type="entry name" value="HYDROLASE, PUTATIVE (AFU_ORTHOLOGUE AFUA_2G00930)-RELATED"/>
    <property type="match status" value="1"/>
</dbReference>
<dbReference type="Gene3D" id="2.60.120.200">
    <property type="match status" value="1"/>
</dbReference>
<evidence type="ECO:0000256" key="3">
    <source>
        <dbReference type="ARBA" id="ARBA00023295"/>
    </source>
</evidence>
<keyword evidence="5" id="KW-0732">Signal</keyword>
<proteinExistence type="inferred from homology"/>
<evidence type="ECO:0000313" key="7">
    <source>
        <dbReference type="EMBL" id="GLB39404.1"/>
    </source>
</evidence>
<dbReference type="SUPFAM" id="SSF49899">
    <property type="entry name" value="Concanavalin A-like lectins/glucanases"/>
    <property type="match status" value="1"/>
</dbReference>
<feature type="domain" description="Beta-xylosidase C-terminal Concanavalin A-like" evidence="6">
    <location>
        <begin position="328"/>
        <end position="518"/>
    </location>
</feature>
<dbReference type="EMBL" id="BRPK01000006">
    <property type="protein sequence ID" value="GLB39404.1"/>
    <property type="molecule type" value="Genomic_DNA"/>
</dbReference>
<dbReference type="SUPFAM" id="SSF75005">
    <property type="entry name" value="Arabinanase/levansucrase/invertase"/>
    <property type="match status" value="1"/>
</dbReference>
<gene>
    <name evidence="7" type="ORF">LshimejAT787_0605660</name>
</gene>
<evidence type="ECO:0000256" key="5">
    <source>
        <dbReference type="SAM" id="SignalP"/>
    </source>
</evidence>
<dbReference type="Proteomes" id="UP001063166">
    <property type="component" value="Unassembled WGS sequence"/>
</dbReference>
<evidence type="ECO:0000259" key="6">
    <source>
        <dbReference type="Pfam" id="PF17851"/>
    </source>
</evidence>
<evidence type="ECO:0000256" key="4">
    <source>
        <dbReference type="RuleBase" id="RU361187"/>
    </source>
</evidence>
<comment type="similarity">
    <text evidence="1 4">Belongs to the glycosyl hydrolase 43 family.</text>
</comment>
<name>A0A9P3PPY4_LYOSH</name>
<dbReference type="AlphaFoldDB" id="A0A9P3PPY4"/>
<keyword evidence="3 4" id="KW-0326">Glycosidase</keyword>
<dbReference type="InterPro" id="IPR013320">
    <property type="entry name" value="ConA-like_dom_sf"/>
</dbReference>
<dbReference type="Pfam" id="PF04616">
    <property type="entry name" value="Glyco_hydro_43"/>
    <property type="match status" value="1"/>
</dbReference>
<evidence type="ECO:0000256" key="1">
    <source>
        <dbReference type="ARBA" id="ARBA00009865"/>
    </source>
</evidence>
<dbReference type="InterPro" id="IPR041542">
    <property type="entry name" value="GH43_C2"/>
</dbReference>
<dbReference type="GO" id="GO:0005975">
    <property type="term" value="P:carbohydrate metabolic process"/>
    <property type="evidence" value="ECO:0007669"/>
    <property type="project" value="InterPro"/>
</dbReference>
<evidence type="ECO:0000313" key="8">
    <source>
        <dbReference type="Proteomes" id="UP001063166"/>
    </source>
</evidence>
<dbReference type="InterPro" id="IPR051795">
    <property type="entry name" value="Glycosyl_Hydrlase_43"/>
</dbReference>
<evidence type="ECO:0000256" key="2">
    <source>
        <dbReference type="ARBA" id="ARBA00022801"/>
    </source>
</evidence>
<dbReference type="OrthoDB" id="2139957at2759"/>
<feature type="signal peptide" evidence="5">
    <location>
        <begin position="1"/>
        <end position="20"/>
    </location>
</feature>
<dbReference type="GO" id="GO:0004553">
    <property type="term" value="F:hydrolase activity, hydrolyzing O-glycosyl compounds"/>
    <property type="evidence" value="ECO:0007669"/>
    <property type="project" value="InterPro"/>
</dbReference>
<dbReference type="CDD" id="cd09001">
    <property type="entry name" value="GH43_FsAxh1-like"/>
    <property type="match status" value="1"/>
</dbReference>
<protein>
    <submittedName>
        <fullName evidence="7">Glycosyl hydrolases family 43</fullName>
    </submittedName>
</protein>
<keyword evidence="2 4" id="KW-0378">Hydrolase</keyword>
<accession>A0A9P3PPY4</accession>
<dbReference type="Pfam" id="PF17851">
    <property type="entry name" value="GH43_C2"/>
    <property type="match status" value="1"/>
</dbReference>
<dbReference type="PANTHER" id="PTHR42812">
    <property type="entry name" value="BETA-XYLOSIDASE"/>
    <property type="match status" value="1"/>
</dbReference>
<sequence>MRFASLLSLLPLVLVGTSLTTGPNELLPRATFANPVLWEDTPDIGIIRVNNTYYYTASSFHLSPGAPILRSYDLINWEFLGHSVPVLDWSSKYNLANGERAYVKGIWASFFDYRKSNGLFYWGGCIEFSQSYIYTAPAVTGPWTKRSTINTCWYDAGLLIDDNDTMYVAYGNTQISVAQLSADGLSVVKSQQVYSSSFTIEGSRFYKRNGQYYIFVTRPADGQFILKSSSPWGPYTINTVIDKTPSPTTVNGGVPHQGGLIETAAGDWYYMAFIDAYPGGRIPALAPVTWSADGWPSVQLVSGRWGSSYTTPNISPAGSVKSPVGTDTFSTISPEWEWNHNPDTTKFSTGSAGLRLSTATVTSDLYAARNTLTHRILGPTSIATIVLDYTSLANGDRAGLALFRDSSAWIGVAKDNGAIRVAYASGITMVDSQWTTSSTGSIQASASIPTTGRIWLRATANVMPGANGKGSFAYSLDGQNFTPLGGQLSFITNWTYFLGYRFAIFNYATIALGGSVTVSSFTLAKA</sequence>
<comment type="caution">
    <text evidence="7">The sequence shown here is derived from an EMBL/GenBank/DDBJ whole genome shotgun (WGS) entry which is preliminary data.</text>
</comment>
<keyword evidence="8" id="KW-1185">Reference proteome</keyword>
<feature type="chain" id="PRO_5040376395" evidence="5">
    <location>
        <begin position="21"/>
        <end position="526"/>
    </location>
</feature>
<dbReference type="Gene3D" id="2.115.10.20">
    <property type="entry name" value="Glycosyl hydrolase domain, family 43"/>
    <property type="match status" value="1"/>
</dbReference>
<organism evidence="7 8">
    <name type="scientific">Lyophyllum shimeji</name>
    <name type="common">Hon-shimeji</name>
    <name type="synonym">Tricholoma shimeji</name>
    <dbReference type="NCBI Taxonomy" id="47721"/>
    <lineage>
        <taxon>Eukaryota</taxon>
        <taxon>Fungi</taxon>
        <taxon>Dikarya</taxon>
        <taxon>Basidiomycota</taxon>
        <taxon>Agaricomycotina</taxon>
        <taxon>Agaricomycetes</taxon>
        <taxon>Agaricomycetidae</taxon>
        <taxon>Agaricales</taxon>
        <taxon>Tricholomatineae</taxon>
        <taxon>Lyophyllaceae</taxon>
        <taxon>Lyophyllum</taxon>
    </lineage>
</organism>